<dbReference type="InterPro" id="IPR018289">
    <property type="entry name" value="MULE_transposase_dom"/>
</dbReference>
<evidence type="ECO:0000256" key="2">
    <source>
        <dbReference type="ARBA" id="ARBA00022771"/>
    </source>
</evidence>
<proteinExistence type="predicted"/>
<evidence type="ECO:0000256" key="1">
    <source>
        <dbReference type="ARBA" id="ARBA00022723"/>
    </source>
</evidence>
<dbReference type="EMBL" id="JBANAX010000142">
    <property type="protein sequence ID" value="KAL1220876.1"/>
    <property type="molecule type" value="Genomic_DNA"/>
</dbReference>
<dbReference type="InterPro" id="IPR006564">
    <property type="entry name" value="Znf_PMZ"/>
</dbReference>
<protein>
    <submittedName>
        <fullName evidence="6">Protein FAR1-RELATED SEQUENCE 6</fullName>
    </submittedName>
</protein>
<keyword evidence="3" id="KW-0862">Zinc</keyword>
<name>A0ABD1BUW5_CARAN</name>
<dbReference type="InterPro" id="IPR007527">
    <property type="entry name" value="Znf_SWIM"/>
</dbReference>
<comment type="caution">
    <text evidence="6">The sequence shown here is derived from an EMBL/GenBank/DDBJ whole genome shotgun (WGS) entry which is preliminary data.</text>
</comment>
<evidence type="ECO:0000313" key="7">
    <source>
        <dbReference type="Proteomes" id="UP001558713"/>
    </source>
</evidence>
<accession>A0ABD1BUW5</accession>
<keyword evidence="1" id="KW-0479">Metal-binding</keyword>
<dbReference type="InterPro" id="IPR004332">
    <property type="entry name" value="Transposase_MuDR"/>
</dbReference>
<keyword evidence="7" id="KW-1185">Reference proteome</keyword>
<dbReference type="Proteomes" id="UP001558713">
    <property type="component" value="Unassembled WGS sequence"/>
</dbReference>
<reference evidence="6 7" key="1">
    <citation type="submission" date="2024-04" db="EMBL/GenBank/DDBJ databases">
        <title>Genome assembly C_amara_ONT_v2.</title>
        <authorList>
            <person name="Yant L."/>
            <person name="Moore C."/>
            <person name="Slenker M."/>
        </authorList>
    </citation>
    <scope>NUCLEOTIDE SEQUENCE [LARGE SCALE GENOMIC DNA]</scope>
    <source>
        <tissue evidence="6">Leaf</tissue>
    </source>
</reference>
<dbReference type="GO" id="GO:0008270">
    <property type="term" value="F:zinc ion binding"/>
    <property type="evidence" value="ECO:0007669"/>
    <property type="project" value="UniProtKB-KW"/>
</dbReference>
<feature type="domain" description="SWIM-type" evidence="5">
    <location>
        <begin position="600"/>
        <end position="632"/>
    </location>
</feature>
<dbReference type="PROSITE" id="PS50966">
    <property type="entry name" value="ZF_SWIM"/>
    <property type="match status" value="1"/>
</dbReference>
<dbReference type="Pfam" id="PF10551">
    <property type="entry name" value="MULE"/>
    <property type="match status" value="1"/>
</dbReference>
<keyword evidence="2 4" id="KW-0863">Zinc-finger</keyword>
<dbReference type="Pfam" id="PF04434">
    <property type="entry name" value="SWIM"/>
    <property type="match status" value="1"/>
</dbReference>
<dbReference type="Pfam" id="PF03108">
    <property type="entry name" value="DBD_Tnp_Mut"/>
    <property type="match status" value="1"/>
</dbReference>
<evidence type="ECO:0000256" key="4">
    <source>
        <dbReference type="PROSITE-ProRule" id="PRU00325"/>
    </source>
</evidence>
<dbReference type="SMART" id="SM00575">
    <property type="entry name" value="ZnF_PMZ"/>
    <property type="match status" value="1"/>
</dbReference>
<sequence>MLHISSVFGEWMVTKTSWKFRVIKEKGGKLFTIKDGLKFDDMVQMVNEDFGIDRLIHEVQLSYVLPKSMMRNMPKDSPPVFVTSDRQLDIFCEICISVPLHLYISVKNSNIENQDLVLGFREISGEGGESMTTGKSTDNVDIHDNNDEAEVGIASFQDGNVLQEGQCFKSKTDLSWKIRMLAIERKFRIIVYKSDTKLLVVKCVDKNCKWKVRASKENGSCKYFWVTKYIDKHTCLSRNIGPPKASSKLMCKLLLENFGSAGLSMKPDLISTTLKKRYGIDSKYWKTWKSRENAREEVLGSPESSYAQLPVYIHKIQKANPESIVCLEIDDQKRFKYLFFSFAASAKGYEFMRKVVVVDGTFLKEKYGGILLVATAQDGDSHIYPLAFGIVDSENDAAWEWFFMKLRSVVSDGPRLVMISDRHLSIGTAIEKVYPLAHRGICTYHLEKNCISKAGGKKVVRMVRTASRAYTTEEFNAIFSEIRRQNQKLGVYLQEANVQLWSRAYFPGDKYDIITSNSAESLNSLFRKPRELPIVPLIEAIRNTLTRWFFDRRESAAKLSTSLTPRVEKELQKRCHLSYTFDVQPINEHEFQIFDGSNIYLVDLQQMTCTCRVFDIEKIPCTHAAKAAMSRGIDPGLLVHKYYTKSHLCAAYSESIRPIDEFSDLSEIPSAIVGQICLPPDVQRQPGRPKKRRFEGFGEQIMRKKARQTCSRCRRSGHNRATCDFGF</sequence>
<dbReference type="PANTHER" id="PTHR31973">
    <property type="entry name" value="POLYPROTEIN, PUTATIVE-RELATED"/>
    <property type="match status" value="1"/>
</dbReference>
<dbReference type="PANTHER" id="PTHR31973:SF187">
    <property type="entry name" value="MUTATOR TRANSPOSASE MUDRA PROTEIN"/>
    <property type="match status" value="1"/>
</dbReference>
<evidence type="ECO:0000256" key="3">
    <source>
        <dbReference type="ARBA" id="ARBA00022833"/>
    </source>
</evidence>
<organism evidence="6 7">
    <name type="scientific">Cardamine amara subsp. amara</name>
    <dbReference type="NCBI Taxonomy" id="228776"/>
    <lineage>
        <taxon>Eukaryota</taxon>
        <taxon>Viridiplantae</taxon>
        <taxon>Streptophyta</taxon>
        <taxon>Embryophyta</taxon>
        <taxon>Tracheophyta</taxon>
        <taxon>Spermatophyta</taxon>
        <taxon>Magnoliopsida</taxon>
        <taxon>eudicotyledons</taxon>
        <taxon>Gunneridae</taxon>
        <taxon>Pentapetalae</taxon>
        <taxon>rosids</taxon>
        <taxon>malvids</taxon>
        <taxon>Brassicales</taxon>
        <taxon>Brassicaceae</taxon>
        <taxon>Cardamineae</taxon>
        <taxon>Cardamine</taxon>
    </lineage>
</organism>
<evidence type="ECO:0000259" key="5">
    <source>
        <dbReference type="PROSITE" id="PS50966"/>
    </source>
</evidence>
<gene>
    <name evidence="6" type="ORF">V5N11_029852</name>
</gene>
<evidence type="ECO:0000313" key="6">
    <source>
        <dbReference type="EMBL" id="KAL1220876.1"/>
    </source>
</evidence>
<dbReference type="AlphaFoldDB" id="A0ABD1BUW5"/>